<organism evidence="2 3">
    <name type="scientific">Onychostoma macrolepis</name>
    <dbReference type="NCBI Taxonomy" id="369639"/>
    <lineage>
        <taxon>Eukaryota</taxon>
        <taxon>Metazoa</taxon>
        <taxon>Chordata</taxon>
        <taxon>Craniata</taxon>
        <taxon>Vertebrata</taxon>
        <taxon>Euteleostomi</taxon>
        <taxon>Actinopterygii</taxon>
        <taxon>Neopterygii</taxon>
        <taxon>Teleostei</taxon>
        <taxon>Ostariophysi</taxon>
        <taxon>Cypriniformes</taxon>
        <taxon>Cyprinidae</taxon>
        <taxon>Acrossocheilinae</taxon>
        <taxon>Onychostoma</taxon>
    </lineage>
</organism>
<gene>
    <name evidence="2" type="ORF">G5714_004065</name>
</gene>
<evidence type="ECO:0000313" key="2">
    <source>
        <dbReference type="EMBL" id="KAF4116576.1"/>
    </source>
</evidence>
<proteinExistence type="predicted"/>
<feature type="compositionally biased region" description="Basic and acidic residues" evidence="1">
    <location>
        <begin position="220"/>
        <end position="240"/>
    </location>
</feature>
<dbReference type="Proteomes" id="UP000579812">
    <property type="component" value="Unassembled WGS sequence"/>
</dbReference>
<dbReference type="EMBL" id="JAAMOB010000003">
    <property type="protein sequence ID" value="KAF4116576.1"/>
    <property type="molecule type" value="Genomic_DNA"/>
</dbReference>
<name>A0A7J6DB68_9TELE</name>
<feature type="region of interest" description="Disordered" evidence="1">
    <location>
        <begin position="209"/>
        <end position="240"/>
    </location>
</feature>
<keyword evidence="3" id="KW-1185">Reference proteome</keyword>
<evidence type="ECO:0000256" key="1">
    <source>
        <dbReference type="SAM" id="MobiDB-lite"/>
    </source>
</evidence>
<reference evidence="2 3" key="1">
    <citation type="submission" date="2020-04" db="EMBL/GenBank/DDBJ databases">
        <title>Chromosome-level genome assembly of a cyprinid fish Onychostoma macrolepis by integration of Nanopore Sequencing, Bionano and Hi-C technology.</title>
        <authorList>
            <person name="Wang D."/>
        </authorList>
    </citation>
    <scope>NUCLEOTIDE SEQUENCE [LARGE SCALE GENOMIC DNA]</scope>
    <source>
        <strain evidence="2">SWU-2019</strain>
        <tissue evidence="2">Muscle</tissue>
    </source>
</reference>
<sequence>MDIINVSCAEIQTSAGFLYVILPVLLNHTNNPDCEQSWLSEDKRLIADPVNPQGLIAPVISVSSDRLVTSHCVNLNHEIICDSADRSHFSHVTAFRVRNQTAATPNSVRFRGDFRFGRKQRRAQFGVCTLSVRHYLFAQRIQHCGMRLTPSADRHQLQNLQNPEALCCGGCLLFSSLFFSSSRSVSCCVKGSSGQRQASFCIMNLKSESMDPESAVQTQDRSDDHRSLNKSESERINGSR</sequence>
<accession>A0A7J6DB68</accession>
<dbReference type="AlphaFoldDB" id="A0A7J6DB68"/>
<evidence type="ECO:0000313" key="3">
    <source>
        <dbReference type="Proteomes" id="UP000579812"/>
    </source>
</evidence>
<comment type="caution">
    <text evidence="2">The sequence shown here is derived from an EMBL/GenBank/DDBJ whole genome shotgun (WGS) entry which is preliminary data.</text>
</comment>
<protein>
    <submittedName>
        <fullName evidence="2">Uncharacterized protein</fullName>
    </submittedName>
</protein>